<dbReference type="RefSeq" id="WP_176759956.1">
    <property type="nucleotide sequence ID" value="NZ_FNKY01000001.1"/>
</dbReference>
<comment type="caution">
    <text evidence="1">The sequence shown here is derived from an EMBL/GenBank/DDBJ whole genome shotgun (WGS) entry which is preliminary data.</text>
</comment>
<dbReference type="Proteomes" id="UP000183471">
    <property type="component" value="Unassembled WGS sequence"/>
</dbReference>
<keyword evidence="1" id="KW-0449">Lipoprotein</keyword>
<name>A0ABY0TE26_9PROT</name>
<proteinExistence type="predicted"/>
<evidence type="ECO:0000313" key="1">
    <source>
        <dbReference type="EMBL" id="SDQ66059.1"/>
    </source>
</evidence>
<keyword evidence="2" id="KW-1185">Reference proteome</keyword>
<organism evidence="1 2">
    <name type="scientific">Nitrosospira multiformis</name>
    <dbReference type="NCBI Taxonomy" id="1231"/>
    <lineage>
        <taxon>Bacteria</taxon>
        <taxon>Pseudomonadati</taxon>
        <taxon>Pseudomonadota</taxon>
        <taxon>Betaproteobacteria</taxon>
        <taxon>Nitrosomonadales</taxon>
        <taxon>Nitrosomonadaceae</taxon>
        <taxon>Nitrosospira</taxon>
    </lineage>
</organism>
<sequence length="127" mass="13979">MQIGNNALILLSVLLLSGCGTTKPPPVASIHQLSPEQLDALEGIKIYTQTKRIKRQFETVTTVHGISCKSSMWGHAATTREAVLQTRYWAQQAGADAIINLQCDRQRDNSYDCSESVICNGDAIKFK</sequence>
<accession>A0ABY0TE26</accession>
<gene>
    <name evidence="1" type="ORF">SAMN05216402_1743</name>
</gene>
<dbReference type="EMBL" id="FNKY01000001">
    <property type="protein sequence ID" value="SDQ66059.1"/>
    <property type="molecule type" value="Genomic_DNA"/>
</dbReference>
<dbReference type="Gene3D" id="3.30.110.70">
    <property type="entry name" value="Hypothetical protein apc22750. Chain B"/>
    <property type="match status" value="1"/>
</dbReference>
<reference evidence="1 2" key="1">
    <citation type="submission" date="2016-10" db="EMBL/GenBank/DDBJ databases">
        <authorList>
            <person name="Varghese N."/>
            <person name="Submissions S."/>
        </authorList>
    </citation>
    <scope>NUCLEOTIDE SEQUENCE [LARGE SCALE GENOMIC DNA]</scope>
    <source>
        <strain evidence="1 2">Nl1</strain>
    </source>
</reference>
<protein>
    <submittedName>
        <fullName evidence="1">RcsF lipoprotein</fullName>
    </submittedName>
</protein>
<evidence type="ECO:0000313" key="2">
    <source>
        <dbReference type="Proteomes" id="UP000183471"/>
    </source>
</evidence>